<keyword evidence="2 3" id="KW-0802">TPR repeat</keyword>
<gene>
    <name evidence="4" type="ordered locus">G5S_0202</name>
</gene>
<evidence type="ECO:0008006" key="6">
    <source>
        <dbReference type="Google" id="ProtNLM"/>
    </source>
</evidence>
<evidence type="ECO:0000313" key="5">
    <source>
        <dbReference type="Proteomes" id="UP000008305"/>
    </source>
</evidence>
<evidence type="ECO:0000256" key="2">
    <source>
        <dbReference type="ARBA" id="ARBA00022803"/>
    </source>
</evidence>
<organism evidence="4 5">
    <name type="scientific">Chlamydia pecorum (strain ATCC VR-628 / DSM 29919 / E58)</name>
    <name type="common">Chlamydophila pecorum</name>
    <dbReference type="NCBI Taxonomy" id="331635"/>
    <lineage>
        <taxon>Bacteria</taxon>
        <taxon>Pseudomonadati</taxon>
        <taxon>Chlamydiota</taxon>
        <taxon>Chlamydiia</taxon>
        <taxon>Chlamydiales</taxon>
        <taxon>Chlamydiaceae</taxon>
        <taxon>Chlamydia/Chlamydophila group</taxon>
        <taxon>Chlamydia</taxon>
    </lineage>
</organism>
<dbReference type="EMBL" id="CP002608">
    <property type="protein sequence ID" value="AEB41218.1"/>
    <property type="molecule type" value="Genomic_DNA"/>
</dbReference>
<reference evidence="4 5" key="1">
    <citation type="journal article" date="2011" name="J. Bacteriol.">
        <title>Genome sequence of the obligate intracellular animal pathogen Chlamydia pecorum E58.</title>
        <authorList>
            <person name="Mojica S."/>
            <person name="Huot Creasy H."/>
            <person name="Daugherty S."/>
            <person name="Read T.D."/>
            <person name="Kim T."/>
            <person name="Kaltenboeck B."/>
            <person name="Bavoil P."/>
            <person name="Myers G.S."/>
        </authorList>
    </citation>
    <scope>NUCLEOTIDE SEQUENCE [LARGE SCALE GENOMIC DNA]</scope>
    <source>
        <strain evidence="4 5">E58</strain>
    </source>
</reference>
<name>A0AA34RCI5_CHLPE</name>
<dbReference type="KEGG" id="cpm:G5S_0202"/>
<dbReference type="Gene3D" id="1.25.40.10">
    <property type="entry name" value="Tetratricopeptide repeat domain"/>
    <property type="match status" value="2"/>
</dbReference>
<dbReference type="InterPro" id="IPR011990">
    <property type="entry name" value="TPR-like_helical_dom_sf"/>
</dbReference>
<dbReference type="RefSeq" id="WP_013712296.1">
    <property type="nucleotide sequence ID" value="NC_015408.1"/>
</dbReference>
<evidence type="ECO:0000256" key="3">
    <source>
        <dbReference type="PROSITE-ProRule" id="PRU00339"/>
    </source>
</evidence>
<dbReference type="PANTHER" id="PTHR44943">
    <property type="entry name" value="CELLULOSE SYNTHASE OPERON PROTEIN C"/>
    <property type="match status" value="1"/>
</dbReference>
<dbReference type="SMART" id="SM00028">
    <property type="entry name" value="TPR"/>
    <property type="match status" value="3"/>
</dbReference>
<dbReference type="AlphaFoldDB" id="A0AA34RCI5"/>
<evidence type="ECO:0000256" key="1">
    <source>
        <dbReference type="ARBA" id="ARBA00022737"/>
    </source>
</evidence>
<accession>A0AA34RCI5</accession>
<evidence type="ECO:0000313" key="4">
    <source>
        <dbReference type="EMBL" id="AEB41218.1"/>
    </source>
</evidence>
<sequence length="441" mass="50612">MWLVILWTLVASLAIAIVAKSYYRYTCFRRHAAQVIREVRLSIELKEWAVAEQKLLPILKKRFYRRQCLFDYIRILREMERFPEVEKLLAEAYTLKLIGTPFFLEVAYKAYRHSAFKECVQAFSLVPGEKLEERDVAKFASALVRVGHVNEACNLIEPWISPLSHQETYITVGYIYFTAKRYTDAIEFYSRASALGPCPIEVTYNLAHAHRISSNYMQAGQLFRKLLAEPEYKEEALFNIGLCEQKLGRSNRALLIYQSSRLWAYGDALLMKYAAMAAMDIKDYALAETCWGVALKCSTFAEDGNCCLNYGLCLCRLRKYIEAEKIYLQVIQKFPESVTACKALAWLAGVGFAKIVSPEEGLKYAQRSVQLHRSRETLELLSACEARLGNFDAAYEIQSFLASQDTSLVQKKRRAQILRNLRQKLPLSDQHIMEITTLLAA</sequence>
<dbReference type="InterPro" id="IPR019734">
    <property type="entry name" value="TPR_rpt"/>
</dbReference>
<dbReference type="PROSITE" id="PS50005">
    <property type="entry name" value="TPR"/>
    <property type="match status" value="1"/>
</dbReference>
<feature type="repeat" description="TPR" evidence="3">
    <location>
        <begin position="166"/>
        <end position="199"/>
    </location>
</feature>
<dbReference type="PANTHER" id="PTHR44943:SF8">
    <property type="entry name" value="TPR REPEAT-CONTAINING PROTEIN MJ0263"/>
    <property type="match status" value="1"/>
</dbReference>
<dbReference type="SUPFAM" id="SSF48452">
    <property type="entry name" value="TPR-like"/>
    <property type="match status" value="1"/>
</dbReference>
<keyword evidence="1" id="KW-0677">Repeat</keyword>
<protein>
    <recommendedName>
        <fullName evidence="6">Tetratricopeptide repeat protein</fullName>
    </recommendedName>
</protein>
<dbReference type="InterPro" id="IPR051685">
    <property type="entry name" value="Ycf3/AcsC/BcsC/TPR_MFPF"/>
</dbReference>
<proteinExistence type="predicted"/>
<dbReference type="Proteomes" id="UP000008305">
    <property type="component" value="Chromosome"/>
</dbReference>
<keyword evidence="5" id="KW-1185">Reference proteome</keyword>